<reference evidence="2 3" key="1">
    <citation type="submission" date="2019-05" db="EMBL/GenBank/DDBJ databases">
        <title>Another draft genome of Portunus trituberculatus and its Hox gene families provides insights of decapod evolution.</title>
        <authorList>
            <person name="Jeong J.-H."/>
            <person name="Song I."/>
            <person name="Kim S."/>
            <person name="Choi T."/>
            <person name="Kim D."/>
            <person name="Ryu S."/>
            <person name="Kim W."/>
        </authorList>
    </citation>
    <scope>NUCLEOTIDE SEQUENCE [LARGE SCALE GENOMIC DNA]</scope>
    <source>
        <tissue evidence="2">Muscle</tissue>
    </source>
</reference>
<dbReference type="AlphaFoldDB" id="A0A5B7CHL0"/>
<feature type="region of interest" description="Disordered" evidence="1">
    <location>
        <begin position="152"/>
        <end position="180"/>
    </location>
</feature>
<evidence type="ECO:0000256" key="1">
    <source>
        <dbReference type="SAM" id="MobiDB-lite"/>
    </source>
</evidence>
<organism evidence="2 3">
    <name type="scientific">Portunus trituberculatus</name>
    <name type="common">Swimming crab</name>
    <name type="synonym">Neptunus trituberculatus</name>
    <dbReference type="NCBI Taxonomy" id="210409"/>
    <lineage>
        <taxon>Eukaryota</taxon>
        <taxon>Metazoa</taxon>
        <taxon>Ecdysozoa</taxon>
        <taxon>Arthropoda</taxon>
        <taxon>Crustacea</taxon>
        <taxon>Multicrustacea</taxon>
        <taxon>Malacostraca</taxon>
        <taxon>Eumalacostraca</taxon>
        <taxon>Eucarida</taxon>
        <taxon>Decapoda</taxon>
        <taxon>Pleocyemata</taxon>
        <taxon>Brachyura</taxon>
        <taxon>Eubrachyura</taxon>
        <taxon>Portunoidea</taxon>
        <taxon>Portunidae</taxon>
        <taxon>Portuninae</taxon>
        <taxon>Portunus</taxon>
    </lineage>
</organism>
<sequence>MRGVHFSDLDSSPAPRQHFCRNLLIPLPRGCRSVDPHSPCPALPCSSLPSPSPASRCTRLDGTGASSGHKSRPPQNSSTHSIHKDTAKERRKPLVLCIVSPGDAPQSREAWRDGGRGVGGDTVQVPTPRDTHRGLLFPLRVPGYLVHGNTKAVASRPHHQARPTSPSRPYTQHSVPHGASCPALAVPRARPPLPSPQTVTAASTMTRIQKSFALSPPLFSKVQRSTLEYDPNFSHATHSVSSPYRRDLYVHTMPGGSHLLILNAHRGLAGVTAP</sequence>
<comment type="caution">
    <text evidence="2">The sequence shown here is derived from an EMBL/GenBank/DDBJ whole genome shotgun (WGS) entry which is preliminary data.</text>
</comment>
<dbReference type="EMBL" id="VSRR010000058">
    <property type="protein sequence ID" value="MPC09192.1"/>
    <property type="molecule type" value="Genomic_DNA"/>
</dbReference>
<evidence type="ECO:0000313" key="2">
    <source>
        <dbReference type="EMBL" id="MPC09192.1"/>
    </source>
</evidence>
<dbReference type="Proteomes" id="UP000324222">
    <property type="component" value="Unassembled WGS sequence"/>
</dbReference>
<keyword evidence="3" id="KW-1185">Reference proteome</keyword>
<gene>
    <name evidence="2" type="ORF">E2C01_001795</name>
</gene>
<name>A0A5B7CHL0_PORTR</name>
<evidence type="ECO:0000313" key="3">
    <source>
        <dbReference type="Proteomes" id="UP000324222"/>
    </source>
</evidence>
<proteinExistence type="predicted"/>
<feature type="region of interest" description="Disordered" evidence="1">
    <location>
        <begin position="46"/>
        <end position="131"/>
    </location>
</feature>
<feature type="compositionally biased region" description="Low complexity" evidence="1">
    <location>
        <begin position="46"/>
        <end position="55"/>
    </location>
</feature>
<protein>
    <submittedName>
        <fullName evidence="2">Uncharacterized protein</fullName>
    </submittedName>
</protein>
<feature type="compositionally biased region" description="Polar residues" evidence="1">
    <location>
        <begin position="162"/>
        <end position="174"/>
    </location>
</feature>
<feature type="compositionally biased region" description="Polar residues" evidence="1">
    <location>
        <begin position="64"/>
        <end position="80"/>
    </location>
</feature>
<accession>A0A5B7CHL0</accession>